<evidence type="ECO:0000256" key="1">
    <source>
        <dbReference type="SAM" id="Phobius"/>
    </source>
</evidence>
<dbReference type="EMBL" id="LAZR01004014">
    <property type="protein sequence ID" value="KKN12603.1"/>
    <property type="molecule type" value="Genomic_DNA"/>
</dbReference>
<keyword evidence="1" id="KW-0812">Transmembrane</keyword>
<keyword evidence="1" id="KW-1133">Transmembrane helix</keyword>
<keyword evidence="1" id="KW-0472">Membrane</keyword>
<organism evidence="2">
    <name type="scientific">marine sediment metagenome</name>
    <dbReference type="NCBI Taxonomy" id="412755"/>
    <lineage>
        <taxon>unclassified sequences</taxon>
        <taxon>metagenomes</taxon>
        <taxon>ecological metagenomes</taxon>
    </lineage>
</organism>
<accession>A0A0F9R585</accession>
<protein>
    <submittedName>
        <fullName evidence="2">Uncharacterized protein</fullName>
    </submittedName>
</protein>
<proteinExistence type="predicted"/>
<gene>
    <name evidence="2" type="ORF">LCGC14_1014710</name>
</gene>
<dbReference type="AlphaFoldDB" id="A0A0F9R585"/>
<feature type="transmembrane region" description="Helical" evidence="1">
    <location>
        <begin position="7"/>
        <end position="28"/>
    </location>
</feature>
<reference evidence="2" key="1">
    <citation type="journal article" date="2015" name="Nature">
        <title>Complex archaea that bridge the gap between prokaryotes and eukaryotes.</title>
        <authorList>
            <person name="Spang A."/>
            <person name="Saw J.H."/>
            <person name="Jorgensen S.L."/>
            <person name="Zaremba-Niedzwiedzka K."/>
            <person name="Martijn J."/>
            <person name="Lind A.E."/>
            <person name="van Eijk R."/>
            <person name="Schleper C."/>
            <person name="Guy L."/>
            <person name="Ettema T.J."/>
        </authorList>
    </citation>
    <scope>NUCLEOTIDE SEQUENCE</scope>
</reference>
<sequence>MDIKKELNIVCITLLVILMMIFSSFYLIEPKNDFNKVAKMVCEDKGLKLLDKTTIIRDVSNDTRYSITRVFYKVECSDNKIYSYEYYRYVNWEQKDCSIIDKWGECKLNIISKRIKSVGYYE</sequence>
<evidence type="ECO:0000313" key="2">
    <source>
        <dbReference type="EMBL" id="KKN12603.1"/>
    </source>
</evidence>
<comment type="caution">
    <text evidence="2">The sequence shown here is derived from an EMBL/GenBank/DDBJ whole genome shotgun (WGS) entry which is preliminary data.</text>
</comment>
<name>A0A0F9R585_9ZZZZ</name>